<organism evidence="12 14">
    <name type="scientific">BD1-7 clade bacterium</name>
    <dbReference type="NCBI Taxonomy" id="2029982"/>
    <lineage>
        <taxon>Bacteria</taxon>
        <taxon>Pseudomonadati</taxon>
        <taxon>Pseudomonadota</taxon>
        <taxon>Gammaproteobacteria</taxon>
        <taxon>Cellvibrionales</taxon>
        <taxon>Spongiibacteraceae</taxon>
        <taxon>BD1-7 clade</taxon>
    </lineage>
</organism>
<dbReference type="Proteomes" id="UP000441399">
    <property type="component" value="Unassembled WGS sequence"/>
</dbReference>
<dbReference type="SUPFAM" id="SSF110921">
    <property type="entry name" value="2-isopropylmalate synthase LeuA, allosteric (dimerisation) domain"/>
    <property type="match status" value="1"/>
</dbReference>
<protein>
    <recommendedName>
        <fullName evidence="4 10">2-isopropylmalate synthase</fullName>
        <ecNumber evidence="4 10">2.3.3.13</ecNumber>
    </recommendedName>
    <alternativeName>
        <fullName evidence="10">Alpha-IPM synthase</fullName>
    </alternativeName>
    <alternativeName>
        <fullName evidence="10">Alpha-isopropylmalate synthase</fullName>
    </alternativeName>
</protein>
<dbReference type="InterPro" id="IPR000891">
    <property type="entry name" value="PYR_CT"/>
</dbReference>
<feature type="region of interest" description="Regulatory domain" evidence="10">
    <location>
        <begin position="442"/>
        <end position="569"/>
    </location>
</feature>
<dbReference type="CDD" id="cd07942">
    <property type="entry name" value="DRE_TIM_LeuA"/>
    <property type="match status" value="1"/>
</dbReference>
<dbReference type="EMBL" id="CACSIO010000003">
    <property type="protein sequence ID" value="CAA0094408.1"/>
    <property type="molecule type" value="Genomic_DNA"/>
</dbReference>
<proteinExistence type="inferred from homology"/>
<gene>
    <name evidence="12" type="primary">leuA_3</name>
    <name evidence="10" type="synonym">leuA</name>
    <name evidence="13" type="synonym">leuA_2</name>
    <name evidence="13" type="ORF">OPDIPICF_01498</name>
    <name evidence="12" type="ORF">OPDIPICF_03967</name>
</gene>
<keyword evidence="10" id="KW-0460">Magnesium</keyword>
<dbReference type="InterPro" id="IPR039371">
    <property type="entry name" value="LeuA_N_DRE-TIM"/>
</dbReference>
<comment type="subunit">
    <text evidence="10">Homodimer.</text>
</comment>
<dbReference type="PROSITE" id="PS00815">
    <property type="entry name" value="AIPM_HOMOCIT_SYNTH_1"/>
    <property type="match status" value="1"/>
</dbReference>
<dbReference type="GO" id="GO:0003852">
    <property type="term" value="F:2-isopropylmalate synthase activity"/>
    <property type="evidence" value="ECO:0007669"/>
    <property type="project" value="UniProtKB-UniRule"/>
</dbReference>
<evidence type="ECO:0000256" key="7">
    <source>
        <dbReference type="ARBA" id="ARBA00022679"/>
    </source>
</evidence>
<keyword evidence="14" id="KW-1185">Reference proteome</keyword>
<evidence type="ECO:0000256" key="9">
    <source>
        <dbReference type="ARBA" id="ARBA00023304"/>
    </source>
</evidence>
<comment type="similarity">
    <text evidence="3 10">Belongs to the alpha-IPM synthase/homocitrate synthase family. LeuA type 2 subfamily.</text>
</comment>
<dbReference type="Gene3D" id="3.30.160.270">
    <property type="match status" value="1"/>
</dbReference>
<keyword evidence="9 10" id="KW-0100">Branched-chain amino acid biosynthesis</keyword>
<evidence type="ECO:0000256" key="2">
    <source>
        <dbReference type="ARBA" id="ARBA00004689"/>
    </source>
</evidence>
<evidence type="ECO:0000256" key="3">
    <source>
        <dbReference type="ARBA" id="ARBA00009767"/>
    </source>
</evidence>
<evidence type="ECO:0000256" key="6">
    <source>
        <dbReference type="ARBA" id="ARBA00022605"/>
    </source>
</evidence>
<dbReference type="PANTHER" id="PTHR46911">
    <property type="match status" value="1"/>
</dbReference>
<keyword evidence="6 10" id="KW-0028">Amino-acid biosynthesis</keyword>
<evidence type="ECO:0000313" key="12">
    <source>
        <dbReference type="EMBL" id="CAA0094408.1"/>
    </source>
</evidence>
<dbReference type="Pfam" id="PF00682">
    <property type="entry name" value="HMGL-like"/>
    <property type="match status" value="1"/>
</dbReference>
<dbReference type="EC" id="2.3.3.13" evidence="4 10"/>
<feature type="binding site" evidence="10">
    <location>
        <position position="45"/>
    </location>
    <ligand>
        <name>Mg(2+)</name>
        <dbReference type="ChEBI" id="CHEBI:18420"/>
    </ligand>
</feature>
<dbReference type="OrthoDB" id="9803573at2"/>
<name>A0A5S9NUK7_9GAMM</name>
<dbReference type="UniPathway" id="UPA00048">
    <property type="reaction ID" value="UER00070"/>
</dbReference>
<dbReference type="GO" id="GO:0003985">
    <property type="term" value="F:acetyl-CoA C-acetyltransferase activity"/>
    <property type="evidence" value="ECO:0007669"/>
    <property type="project" value="UniProtKB-UniRule"/>
</dbReference>
<dbReference type="EMBL" id="CACSIO010000012">
    <property type="protein sequence ID" value="CAA0109749.1"/>
    <property type="molecule type" value="Genomic_DNA"/>
</dbReference>
<keyword evidence="7 10" id="KW-0808">Transferase</keyword>
<dbReference type="GO" id="GO:0009098">
    <property type="term" value="P:L-leucine biosynthetic process"/>
    <property type="evidence" value="ECO:0007669"/>
    <property type="project" value="UniProtKB-UniRule"/>
</dbReference>
<dbReference type="PANTHER" id="PTHR46911:SF1">
    <property type="entry name" value="2-ISOPROPYLMALATE SYNTHASE"/>
    <property type="match status" value="1"/>
</dbReference>
<comment type="cofactor">
    <cofactor evidence="10">
        <name>Mg(2+)</name>
        <dbReference type="ChEBI" id="CHEBI:18420"/>
    </cofactor>
</comment>
<dbReference type="AlphaFoldDB" id="A0A5S9NUK7"/>
<dbReference type="InterPro" id="IPR005668">
    <property type="entry name" value="IPM_Synthase"/>
</dbReference>
<dbReference type="SUPFAM" id="SSF89000">
    <property type="entry name" value="post-HMGL domain-like"/>
    <property type="match status" value="1"/>
</dbReference>
<dbReference type="SUPFAM" id="SSF51569">
    <property type="entry name" value="Aldolase"/>
    <property type="match status" value="1"/>
</dbReference>
<accession>A0A5S9NUK7</accession>
<dbReference type="GO" id="GO:0005737">
    <property type="term" value="C:cytoplasm"/>
    <property type="evidence" value="ECO:0007669"/>
    <property type="project" value="UniProtKB-SubCell"/>
</dbReference>
<reference evidence="12 14" key="1">
    <citation type="submission" date="2019-11" db="EMBL/GenBank/DDBJ databases">
        <authorList>
            <person name="Holert J."/>
        </authorList>
    </citation>
    <scope>NUCLEOTIDE SEQUENCE [LARGE SCALE GENOMIC DNA]</scope>
    <source>
        <strain evidence="12">SB11_3</strain>
    </source>
</reference>
<evidence type="ECO:0000313" key="14">
    <source>
        <dbReference type="Proteomes" id="UP000441399"/>
    </source>
</evidence>
<dbReference type="Pfam" id="PF22615">
    <property type="entry name" value="IPMS_D2"/>
    <property type="match status" value="1"/>
</dbReference>
<feature type="binding site" evidence="10">
    <location>
        <position position="251"/>
    </location>
    <ligand>
        <name>Mg(2+)</name>
        <dbReference type="ChEBI" id="CHEBI:18420"/>
    </ligand>
</feature>
<evidence type="ECO:0000256" key="1">
    <source>
        <dbReference type="ARBA" id="ARBA00000064"/>
    </source>
</evidence>
<evidence type="ECO:0000259" key="11">
    <source>
        <dbReference type="PROSITE" id="PS50991"/>
    </source>
</evidence>
<feature type="binding site" evidence="10">
    <location>
        <position position="285"/>
    </location>
    <ligand>
        <name>Mg(2+)</name>
        <dbReference type="ChEBI" id="CHEBI:18420"/>
    </ligand>
</feature>
<dbReference type="InterPro" id="IPR054692">
    <property type="entry name" value="LeuA-like_post-cat"/>
</dbReference>
<dbReference type="InterPro" id="IPR002034">
    <property type="entry name" value="AIPM/Hcit_synth_CS"/>
</dbReference>
<comment type="subcellular location">
    <subcellularLocation>
        <location evidence="10">Cytoplasm</location>
    </subcellularLocation>
</comment>
<dbReference type="SMART" id="SM00917">
    <property type="entry name" value="LeuA_dimer"/>
    <property type="match status" value="1"/>
</dbReference>
<evidence type="ECO:0000256" key="4">
    <source>
        <dbReference type="ARBA" id="ARBA00012973"/>
    </source>
</evidence>
<dbReference type="GO" id="GO:0000287">
    <property type="term" value="F:magnesium ion binding"/>
    <property type="evidence" value="ECO:0007669"/>
    <property type="project" value="UniProtKB-UniRule"/>
</dbReference>
<evidence type="ECO:0000313" key="13">
    <source>
        <dbReference type="EMBL" id="CAA0109749.1"/>
    </source>
</evidence>
<dbReference type="InterPro" id="IPR013709">
    <property type="entry name" value="2-isopropylmalate_synth_dimer"/>
</dbReference>
<dbReference type="HAMAP" id="MF_00572">
    <property type="entry name" value="LeuA_type2"/>
    <property type="match status" value="1"/>
</dbReference>
<evidence type="ECO:0000256" key="5">
    <source>
        <dbReference type="ARBA" id="ARBA00022430"/>
    </source>
</evidence>
<feature type="domain" description="Pyruvate carboxyltransferase" evidence="11">
    <location>
        <begin position="36"/>
        <end position="310"/>
    </location>
</feature>
<dbReference type="Pfam" id="PF08502">
    <property type="entry name" value="LeuA_dimer"/>
    <property type="match status" value="1"/>
</dbReference>
<dbReference type="NCBIfam" id="NF002991">
    <property type="entry name" value="PRK03739.1"/>
    <property type="match status" value="1"/>
</dbReference>
<comment type="pathway">
    <text evidence="2 10">Amino-acid biosynthesis; L-leucine biosynthesis; L-leucine from 3-methyl-2-oxobutanoate: step 1/4.</text>
</comment>
<evidence type="ECO:0000256" key="8">
    <source>
        <dbReference type="ARBA" id="ARBA00022723"/>
    </source>
</evidence>
<dbReference type="InterPro" id="IPR036230">
    <property type="entry name" value="LeuA_allosteric_dom_sf"/>
</dbReference>
<feature type="binding site" evidence="10">
    <location>
        <position position="249"/>
    </location>
    <ligand>
        <name>Mg(2+)</name>
        <dbReference type="ChEBI" id="CHEBI:18420"/>
    </ligand>
</feature>
<keyword evidence="8 10" id="KW-0479">Metal-binding</keyword>
<dbReference type="InterPro" id="IPR013785">
    <property type="entry name" value="Aldolase_TIM"/>
</dbReference>
<dbReference type="PROSITE" id="PS00816">
    <property type="entry name" value="AIPM_HOMOCIT_SYNTH_2"/>
    <property type="match status" value="1"/>
</dbReference>
<evidence type="ECO:0000256" key="10">
    <source>
        <dbReference type="HAMAP-Rule" id="MF_00572"/>
    </source>
</evidence>
<keyword evidence="10" id="KW-0963">Cytoplasm</keyword>
<sequence>MADSNTHSFNPSKYCSAPKPVKINRRWPDNQIVRAPVWCAVDLRDGNQALIEPMSVTQKKQMWHLLVKMGFKQIEVGFPSASQPDFDFVRWLIEENQIPDDVTIQVLVQARDSLIERTFDALDGIHQAIVHVYNSTSPVQREKVFRSEKSGIVDIAINGARKVLDESRKYANTRWSFEYSPESFSGTETDFAIDICNAVIEVWQPTPDNKAIINLPATVECASPNVFADQVEIFCDSVKRRDSILVSVHTHNDRGCAVAAAELAVMAGADRVEGTLMGNGERTGNMDIVTMAMNLYSQGVDPKLDLSIASEIINTVESCTQIKTHPRHPWFGELVYTAFSGSHQDAIKKCLAQQDADQAWDVAYLPINPGDIGRNYESVIRVNSQSGKGGVAFIMESEFGVAMPRWMQIVLSREVQRYSETHQCEVNSQMIWQIFDAVFMQPNDDETPQFQVLSYQFEKNRDVETLKASISDGNDAVLIHGSGMGVISALSDGLRKTMGIDFEVQHFDQIALGEGTDAKAMAFVQIKIDGTNFVGVAQDEDIMSANINSVLVAANRYASTSEAGSRRVS</sequence>
<comment type="catalytic activity">
    <reaction evidence="1 10">
        <text>3-methyl-2-oxobutanoate + acetyl-CoA + H2O = (2S)-2-isopropylmalate + CoA + H(+)</text>
        <dbReference type="Rhea" id="RHEA:21524"/>
        <dbReference type="ChEBI" id="CHEBI:1178"/>
        <dbReference type="ChEBI" id="CHEBI:11851"/>
        <dbReference type="ChEBI" id="CHEBI:15377"/>
        <dbReference type="ChEBI" id="CHEBI:15378"/>
        <dbReference type="ChEBI" id="CHEBI:57287"/>
        <dbReference type="ChEBI" id="CHEBI:57288"/>
        <dbReference type="EC" id="2.3.3.13"/>
    </reaction>
</comment>
<dbReference type="PROSITE" id="PS50991">
    <property type="entry name" value="PYR_CT"/>
    <property type="match status" value="1"/>
</dbReference>
<dbReference type="Gene3D" id="3.20.20.70">
    <property type="entry name" value="Aldolase class I"/>
    <property type="match status" value="1"/>
</dbReference>
<keyword evidence="12" id="KW-0012">Acyltransferase</keyword>
<keyword evidence="5 10" id="KW-0432">Leucine biosynthesis</keyword>
<comment type="function">
    <text evidence="10">Catalyzes the condensation of the acetyl group of acetyl-CoA with 3-methyl-2-oxobutanoate (2-ketoisovalerate) to form 3-carboxy-3-hydroxy-4-methylpentanoate (2-isopropylmalate).</text>
</comment>
<dbReference type="NCBIfam" id="TIGR00970">
    <property type="entry name" value="leuA_yeast"/>
    <property type="match status" value="1"/>
</dbReference>